<evidence type="ECO:0000313" key="2">
    <source>
        <dbReference type="Proteomes" id="UP000230903"/>
    </source>
</evidence>
<dbReference type="EMBL" id="PFBC01000062">
    <property type="protein sequence ID" value="PIR87543.1"/>
    <property type="molecule type" value="Genomic_DNA"/>
</dbReference>
<proteinExistence type="predicted"/>
<comment type="caution">
    <text evidence="1">The sequence shown here is derived from an EMBL/GenBank/DDBJ whole genome shotgun (WGS) entry which is preliminary data.</text>
</comment>
<reference evidence="2" key="1">
    <citation type="submission" date="2017-09" db="EMBL/GenBank/DDBJ databases">
        <title>Depth-based differentiation of microbial function through sediment-hosted aquifers and enrichment of novel symbionts in the deep terrestrial subsurface.</title>
        <authorList>
            <person name="Probst A.J."/>
            <person name="Ladd B."/>
            <person name="Jarett J.K."/>
            <person name="Geller-Mcgrath D.E."/>
            <person name="Sieber C.M.K."/>
            <person name="Emerson J.B."/>
            <person name="Anantharaman K."/>
            <person name="Thomas B.C."/>
            <person name="Malmstrom R."/>
            <person name="Stieglmeier M."/>
            <person name="Klingl A."/>
            <person name="Woyke T."/>
            <person name="Ryan C.M."/>
            <person name="Banfield J.F."/>
        </authorList>
    </citation>
    <scope>NUCLEOTIDE SEQUENCE [LARGE SCALE GENOMIC DNA]</scope>
</reference>
<dbReference type="PANTHER" id="PTHR41774">
    <property type="match status" value="1"/>
</dbReference>
<accession>A0A2H0UMC5</accession>
<dbReference type="Proteomes" id="UP000230903">
    <property type="component" value="Unassembled WGS sequence"/>
</dbReference>
<gene>
    <name evidence="1" type="ORF">COU10_04005</name>
</gene>
<evidence type="ECO:0000313" key="1">
    <source>
        <dbReference type="EMBL" id="PIR87543.1"/>
    </source>
</evidence>
<dbReference type="Gene3D" id="3.30.70.120">
    <property type="match status" value="1"/>
</dbReference>
<protein>
    <recommendedName>
        <fullName evidence="3">NGG1p interacting factor NIF3</fullName>
    </recommendedName>
</protein>
<dbReference type="InterPro" id="IPR036069">
    <property type="entry name" value="DUF34/NIF3_sf"/>
</dbReference>
<organism evidence="1 2">
    <name type="scientific">Candidatus Harrisonbacteria bacterium CG10_big_fil_rev_8_21_14_0_10_45_28</name>
    <dbReference type="NCBI Taxonomy" id="1974586"/>
    <lineage>
        <taxon>Bacteria</taxon>
        <taxon>Candidatus Harrisoniibacteriota</taxon>
    </lineage>
</organism>
<dbReference type="InterPro" id="IPR015867">
    <property type="entry name" value="N-reg_PII/ATP_PRibTrfase_C"/>
</dbReference>
<dbReference type="AlphaFoldDB" id="A0A2H0UMC5"/>
<dbReference type="PANTHER" id="PTHR41774:SF1">
    <property type="entry name" value="NGG1P INTERACTING FACTOR NIF3"/>
    <property type="match status" value="1"/>
</dbReference>
<name>A0A2H0UMC5_9BACT</name>
<sequence length="105" mass="11551">MKNFKVIVTVPEKDADRLRQAIGEAGGDVIGNYSFCSFSVKGIGRFKPNENANPAIGAAGNFEAVEEERIEFPCAEDKLPLVVEAIKKAHPYEEPVIDVLELFEI</sequence>
<dbReference type="SUPFAM" id="SSF102705">
    <property type="entry name" value="NIF3 (NGG1p interacting factor 3)-like"/>
    <property type="match status" value="1"/>
</dbReference>
<evidence type="ECO:0008006" key="3">
    <source>
        <dbReference type="Google" id="ProtNLM"/>
    </source>
</evidence>